<dbReference type="PROSITE" id="PS00108">
    <property type="entry name" value="PROTEIN_KINASE_ST"/>
    <property type="match status" value="1"/>
</dbReference>
<dbReference type="CDD" id="cd00051">
    <property type="entry name" value="EFh"/>
    <property type="match status" value="1"/>
</dbReference>
<sequence length="614" mass="69717">MGSCCTKSLVEEEEERNGKQEQKFSHQNHYQHGVQTHQEQQHVVHNHYHAREQGAHYHAREQGAHYHHYAKEQEHVVELQQQQPGGQEGGKKEPPPPAVHRHSEGKKTKVSSSSIKDNNSVPLGKKTNFGYARDFKAKYTLGKLLGHGQFGYTYVAVEKATGMRVAVKTIEKKQMALPISVEDVRREVKILETLSGHENVVQFIASFEDDDLVYIVMELCEGGELLDRILAKKDSRYSEKDAARIVRQMLNVAARCHLNGVVHRDMKPENFLFKSPKEDSPLKATDFGLSDYIRPGKRFHDVVGSAYYVAPEVLKRKSGPESDVWSIGVITYILLCGKRPFWDKTEAGIFNEVLKKKPDFRDKPWPTVSASAKDFVKKLLVKDAFARLTAAQALSHPWAREGGDASDIPLDISVLSNMREFVKYSRLKQIALRALASTLDADEISDLRDQFDAMDMDRNGTITLDEMRIALQKDRPWIVKESRVLEILQAMDSNRDGLVDFNEFVAATLHVHQLEETDSEKWQMRLQAAFDKFDFDGDGYITANELKIATGLKGSMEAILDEADMDGDGRISLPEFKNLLRQASLGSRNNNDHDVHTQHQRRRVHEAHEARITS</sequence>
<dbReference type="PROSITE" id="PS00018">
    <property type="entry name" value="EF_HAND_1"/>
    <property type="match status" value="4"/>
</dbReference>
<evidence type="ECO:0000256" key="2">
    <source>
        <dbReference type="ARBA" id="ARBA00022679"/>
    </source>
</evidence>
<feature type="domain" description="Protein kinase" evidence="9">
    <location>
        <begin position="139"/>
        <end position="399"/>
    </location>
</feature>
<dbReference type="InterPro" id="IPR011009">
    <property type="entry name" value="Kinase-like_dom_sf"/>
</dbReference>
<evidence type="ECO:0000256" key="1">
    <source>
        <dbReference type="ARBA" id="ARBA00022527"/>
    </source>
</evidence>
<evidence type="ECO:0000256" key="8">
    <source>
        <dbReference type="SAM" id="MobiDB-lite"/>
    </source>
</evidence>
<keyword evidence="5" id="KW-0106">Calcium</keyword>
<dbReference type="InterPro" id="IPR000719">
    <property type="entry name" value="Prot_kinase_dom"/>
</dbReference>
<evidence type="ECO:0000256" key="6">
    <source>
        <dbReference type="ARBA" id="ARBA00022840"/>
    </source>
</evidence>
<feature type="region of interest" description="Disordered" evidence="8">
    <location>
        <begin position="79"/>
        <end position="123"/>
    </location>
</feature>
<keyword evidence="3 7" id="KW-0547">Nucleotide-binding</keyword>
<evidence type="ECO:0000256" key="3">
    <source>
        <dbReference type="ARBA" id="ARBA00022741"/>
    </source>
</evidence>
<keyword evidence="12" id="KW-1185">Reference proteome</keyword>
<dbReference type="SMART" id="SM00220">
    <property type="entry name" value="S_TKc"/>
    <property type="match status" value="1"/>
</dbReference>
<proteinExistence type="predicted"/>
<dbReference type="InterPro" id="IPR011992">
    <property type="entry name" value="EF-hand-dom_pair"/>
</dbReference>
<keyword evidence="2" id="KW-0808">Transferase</keyword>
<dbReference type="PROSITE" id="PS00107">
    <property type="entry name" value="PROTEIN_KINASE_ATP"/>
    <property type="match status" value="1"/>
</dbReference>
<feature type="domain" description="EF-hand" evidence="10">
    <location>
        <begin position="557"/>
        <end position="586"/>
    </location>
</feature>
<dbReference type="SUPFAM" id="SSF47473">
    <property type="entry name" value="EF-hand"/>
    <property type="match status" value="1"/>
</dbReference>
<dbReference type="Pfam" id="PF00069">
    <property type="entry name" value="Pkinase"/>
    <property type="match status" value="1"/>
</dbReference>
<dbReference type="PROSITE" id="PS50222">
    <property type="entry name" value="EF_HAND_2"/>
    <property type="match status" value="4"/>
</dbReference>
<keyword evidence="1" id="KW-0723">Serine/threonine-protein kinase</keyword>
<reference evidence="11" key="1">
    <citation type="submission" date="2024-02" db="EMBL/GenBank/DDBJ databases">
        <authorList>
            <consortium name="ELIXIR-Norway"/>
            <consortium name="Elixir Norway"/>
        </authorList>
    </citation>
    <scope>NUCLEOTIDE SEQUENCE</scope>
</reference>
<evidence type="ECO:0000313" key="11">
    <source>
        <dbReference type="EMBL" id="CAK9203510.1"/>
    </source>
</evidence>
<dbReference type="InterPro" id="IPR017441">
    <property type="entry name" value="Protein_kinase_ATP_BS"/>
</dbReference>
<dbReference type="Gene3D" id="1.10.510.10">
    <property type="entry name" value="Transferase(Phosphotransferase) domain 1"/>
    <property type="match status" value="1"/>
</dbReference>
<dbReference type="Proteomes" id="UP001497512">
    <property type="component" value="Chromosome 14"/>
</dbReference>
<evidence type="ECO:0000256" key="4">
    <source>
        <dbReference type="ARBA" id="ARBA00022777"/>
    </source>
</evidence>
<feature type="compositionally biased region" description="Polar residues" evidence="8">
    <location>
        <begin position="110"/>
        <end position="121"/>
    </location>
</feature>
<evidence type="ECO:0008006" key="13">
    <source>
        <dbReference type="Google" id="ProtNLM"/>
    </source>
</evidence>
<feature type="binding site" evidence="7">
    <location>
        <position position="168"/>
    </location>
    <ligand>
        <name>ATP</name>
        <dbReference type="ChEBI" id="CHEBI:30616"/>
    </ligand>
</feature>
<dbReference type="EMBL" id="OZ019906">
    <property type="protein sequence ID" value="CAK9203510.1"/>
    <property type="molecule type" value="Genomic_DNA"/>
</dbReference>
<protein>
    <recommendedName>
        <fullName evidence="13">Calcium-dependent protein kinase</fullName>
    </recommendedName>
</protein>
<evidence type="ECO:0000259" key="10">
    <source>
        <dbReference type="PROSITE" id="PS50222"/>
    </source>
</evidence>
<feature type="region of interest" description="Disordered" evidence="8">
    <location>
        <begin position="1"/>
        <end position="42"/>
    </location>
</feature>
<feature type="compositionally biased region" description="Low complexity" evidence="8">
    <location>
        <begin position="31"/>
        <end position="42"/>
    </location>
</feature>
<evidence type="ECO:0000256" key="5">
    <source>
        <dbReference type="ARBA" id="ARBA00022837"/>
    </source>
</evidence>
<dbReference type="Gene3D" id="3.30.200.20">
    <property type="entry name" value="Phosphorylase Kinase, domain 1"/>
    <property type="match status" value="1"/>
</dbReference>
<dbReference type="InterPro" id="IPR008271">
    <property type="entry name" value="Ser/Thr_kinase_AS"/>
</dbReference>
<dbReference type="InterPro" id="IPR002048">
    <property type="entry name" value="EF_hand_dom"/>
</dbReference>
<organism evidence="11 12">
    <name type="scientific">Sphagnum troendelagicum</name>
    <dbReference type="NCBI Taxonomy" id="128251"/>
    <lineage>
        <taxon>Eukaryota</taxon>
        <taxon>Viridiplantae</taxon>
        <taxon>Streptophyta</taxon>
        <taxon>Embryophyta</taxon>
        <taxon>Bryophyta</taxon>
        <taxon>Sphagnophytina</taxon>
        <taxon>Sphagnopsida</taxon>
        <taxon>Sphagnales</taxon>
        <taxon>Sphagnaceae</taxon>
        <taxon>Sphagnum</taxon>
    </lineage>
</organism>
<dbReference type="PROSITE" id="PS50011">
    <property type="entry name" value="PROTEIN_KINASE_DOM"/>
    <property type="match status" value="1"/>
</dbReference>
<keyword evidence="6 7" id="KW-0067">ATP-binding</keyword>
<dbReference type="InterPro" id="IPR018247">
    <property type="entry name" value="EF_Hand_1_Ca_BS"/>
</dbReference>
<dbReference type="SUPFAM" id="SSF56112">
    <property type="entry name" value="Protein kinase-like (PK-like)"/>
    <property type="match status" value="1"/>
</dbReference>
<name>A0ABP0TRW6_9BRYO</name>
<dbReference type="PANTHER" id="PTHR24349">
    <property type="entry name" value="SERINE/THREONINE-PROTEIN KINASE"/>
    <property type="match status" value="1"/>
</dbReference>
<feature type="domain" description="EF-hand" evidence="10">
    <location>
        <begin position="442"/>
        <end position="477"/>
    </location>
</feature>
<feature type="domain" description="EF-hand" evidence="10">
    <location>
        <begin position="479"/>
        <end position="514"/>
    </location>
</feature>
<dbReference type="InterPro" id="IPR050205">
    <property type="entry name" value="CDPK_Ser/Thr_kinases"/>
</dbReference>
<dbReference type="SMART" id="SM00054">
    <property type="entry name" value="EFh"/>
    <property type="match status" value="4"/>
</dbReference>
<evidence type="ECO:0000259" key="9">
    <source>
        <dbReference type="PROSITE" id="PS50011"/>
    </source>
</evidence>
<evidence type="ECO:0000313" key="12">
    <source>
        <dbReference type="Proteomes" id="UP001497512"/>
    </source>
</evidence>
<keyword evidence="4" id="KW-0418">Kinase</keyword>
<evidence type="ECO:0000256" key="7">
    <source>
        <dbReference type="PROSITE-ProRule" id="PRU10141"/>
    </source>
</evidence>
<feature type="domain" description="EF-hand" evidence="10">
    <location>
        <begin position="521"/>
        <end position="556"/>
    </location>
</feature>
<dbReference type="Pfam" id="PF13499">
    <property type="entry name" value="EF-hand_7"/>
    <property type="match status" value="2"/>
</dbReference>
<accession>A0ABP0TRW6</accession>
<dbReference type="Gene3D" id="1.10.238.10">
    <property type="entry name" value="EF-hand"/>
    <property type="match status" value="2"/>
</dbReference>
<dbReference type="CDD" id="cd05117">
    <property type="entry name" value="STKc_CAMK"/>
    <property type="match status" value="1"/>
</dbReference>
<feature type="region of interest" description="Disordered" evidence="8">
    <location>
        <begin position="585"/>
        <end position="614"/>
    </location>
</feature>
<gene>
    <name evidence="11" type="ORF">CSSPTR1EN2_LOCUS6922</name>
</gene>